<dbReference type="InterPro" id="IPR017451">
    <property type="entry name" value="F-box-assoc_interact_dom"/>
</dbReference>
<dbReference type="Pfam" id="PF24750">
    <property type="entry name" value="b-prop_At3g26010-like"/>
    <property type="match status" value="3"/>
</dbReference>
<dbReference type="InterPro" id="IPR001810">
    <property type="entry name" value="F-box_dom"/>
</dbReference>
<dbReference type="FunFam" id="1.20.1280.50:FF:000064">
    <property type="entry name" value="Os05g0177100 protein"/>
    <property type="match status" value="1"/>
</dbReference>
<dbReference type="SMART" id="SM00256">
    <property type="entry name" value="FBOX"/>
    <property type="match status" value="3"/>
</dbReference>
<dbReference type="PANTHER" id="PTHR35546">
    <property type="entry name" value="F-BOX PROTEIN INTERACTION DOMAIN PROTEIN-RELATED"/>
    <property type="match status" value="1"/>
</dbReference>
<dbReference type="InterPro" id="IPR056592">
    <property type="entry name" value="Beta-prop_At3g26010-like"/>
</dbReference>
<reference evidence="3" key="3">
    <citation type="submission" date="2015-04" db="UniProtKB">
        <authorList>
            <consortium name="EnsemblPlants"/>
        </authorList>
    </citation>
    <scope>IDENTIFICATION</scope>
</reference>
<feature type="region of interest" description="Disordered" evidence="1">
    <location>
        <begin position="383"/>
        <end position="402"/>
    </location>
</feature>
<dbReference type="NCBIfam" id="TIGR01640">
    <property type="entry name" value="F_box_assoc_1"/>
    <property type="match status" value="2"/>
</dbReference>
<reference evidence="4" key="2">
    <citation type="submission" date="2013-12" db="EMBL/GenBank/DDBJ databases">
        <authorList>
            <person name="Yu Y."/>
            <person name="Lee S."/>
            <person name="de Baynast K."/>
            <person name="Wissotski M."/>
            <person name="Liu L."/>
            <person name="Talag J."/>
            <person name="Goicoechea J."/>
            <person name="Angelova A."/>
            <person name="Jetty R."/>
            <person name="Kudrna D."/>
            <person name="Golser W."/>
            <person name="Rivera L."/>
            <person name="Zhang J."/>
            <person name="Wing R."/>
        </authorList>
    </citation>
    <scope>NUCLEOTIDE SEQUENCE</scope>
</reference>
<reference evidence="3 4" key="1">
    <citation type="submission" date="2012-08" db="EMBL/GenBank/DDBJ databases">
        <title>Oryza genome evolution.</title>
        <authorList>
            <person name="Wing R.A."/>
        </authorList>
    </citation>
    <scope>NUCLEOTIDE SEQUENCE</scope>
</reference>
<evidence type="ECO:0000259" key="2">
    <source>
        <dbReference type="SMART" id="SM00256"/>
    </source>
</evidence>
<feature type="domain" description="F-box" evidence="2">
    <location>
        <begin position="1298"/>
        <end position="1338"/>
    </location>
</feature>
<dbReference type="EnsemblPlants" id="LPERR05G04440.2">
    <property type="protein sequence ID" value="LPERR05G04440.2"/>
    <property type="gene ID" value="LPERR05G04440"/>
</dbReference>
<evidence type="ECO:0000313" key="3">
    <source>
        <dbReference type="EnsemblPlants" id="LPERR05G04440.2"/>
    </source>
</evidence>
<feature type="domain" description="F-box" evidence="2">
    <location>
        <begin position="405"/>
        <end position="445"/>
    </location>
</feature>
<dbReference type="InterPro" id="IPR013187">
    <property type="entry name" value="F-box-assoc_dom_typ3"/>
</dbReference>
<dbReference type="Pfam" id="PF08268">
    <property type="entry name" value="FBA_3"/>
    <property type="match status" value="1"/>
</dbReference>
<dbReference type="PANTHER" id="PTHR35546:SF105">
    <property type="entry name" value="OS05G0139200 PROTEIN"/>
    <property type="match status" value="1"/>
</dbReference>
<evidence type="ECO:0000256" key="1">
    <source>
        <dbReference type="SAM" id="MobiDB-lite"/>
    </source>
</evidence>
<protein>
    <recommendedName>
        <fullName evidence="2">F-box domain-containing protein</fullName>
    </recommendedName>
</protein>
<evidence type="ECO:0000313" key="4">
    <source>
        <dbReference type="Proteomes" id="UP000032180"/>
    </source>
</evidence>
<organism evidence="3 4">
    <name type="scientific">Leersia perrieri</name>
    <dbReference type="NCBI Taxonomy" id="77586"/>
    <lineage>
        <taxon>Eukaryota</taxon>
        <taxon>Viridiplantae</taxon>
        <taxon>Streptophyta</taxon>
        <taxon>Embryophyta</taxon>
        <taxon>Tracheophyta</taxon>
        <taxon>Spermatophyta</taxon>
        <taxon>Magnoliopsida</taxon>
        <taxon>Liliopsida</taxon>
        <taxon>Poales</taxon>
        <taxon>Poaceae</taxon>
        <taxon>BOP clade</taxon>
        <taxon>Oryzoideae</taxon>
        <taxon>Oryzeae</taxon>
        <taxon>Oryzinae</taxon>
        <taxon>Leersia</taxon>
    </lineage>
</organism>
<dbReference type="Pfam" id="PF00646">
    <property type="entry name" value="F-box"/>
    <property type="match status" value="3"/>
</dbReference>
<proteinExistence type="predicted"/>
<dbReference type="Proteomes" id="UP000032180">
    <property type="component" value="Chromosome 5"/>
</dbReference>
<dbReference type="SUPFAM" id="SSF81383">
    <property type="entry name" value="F-box domain"/>
    <property type="match status" value="3"/>
</dbReference>
<dbReference type="InterPro" id="IPR036047">
    <property type="entry name" value="F-box-like_dom_sf"/>
</dbReference>
<feature type="domain" description="F-box" evidence="2">
    <location>
        <begin position="1663"/>
        <end position="1703"/>
    </location>
</feature>
<dbReference type="InterPro" id="IPR055290">
    <property type="entry name" value="At3g26010-like"/>
</dbReference>
<sequence length="1771" mass="203784">MFFIFHDRYDNDQKIMSYGVDSGKICLRPPTARGRGILRRRRRRRISPTVIYDYERLTHHFIRVPGTEEPSPSLNESPSLSFLPKCESIDLLGSCNGLLLCKKFDAGMTFNYVVCNPATKKWVALPDSIKHERTVRPYLGFDPVVSSHFHVFELVEETVDYDNGEFEEVDSDGNDDNVLEFYCNARVLGLRVYSSKTGAWTDVMDSGKNSVFFNGMLHFLAMESSVVTVVDVEGKNWRTIPLPHIEGSHPPSYDRVGFIDLSQGLLCFVCTDNYDGNNLSVWVLDDYNSEQWTLHHTISSTHIFGRSRRCPDLRHDYTLLTIKEGMMFFIFYDRDPPSIWLVSYEMGSGEVCFLHNFGHYFPMPCLPYLPLFLESIADGRTVSNQRPRRTAPPPPSQGEEEEMIGDDDLLVEILSRVPYKCLVRSKLVSRRWRRVISHRDHRRRLPRYHLDNTIAGFFYTDYHIERYDRQWMVHRLKAVTSAEPPPLVDPSFSFLPKCELLYLLGSCNGLLLLRCWKLNERKKFRTFNYVVCNPATKKFVVLPDSTWSRTIRPYLGFDPAVSFHFHVFELVQELVDYEEGDSELDSDGDEHVLGLRVYSSETGVWTDVMDSGWGININIQENNSKGVYFNGMLHLPAKESVVAVVDLEGKNWRTIPLPHKDGSPLYGAHPPCASHPEGFIDLSQGLLHFVSTDKYDARKISVWVLGDYNSGQWTLQHTASSSHLFGRRRRNLYFGYEYTLVLIHERKMFFIFSDRDQCDSKLMSYGMDSGEPNELHVFEFIEDGAMDVDGNFDQDNYGLHVIGVEIYSSETGAWIHRDNGWGYNIVINGNSNSVFLNSVLHLVTLKYVVAAVGVEGNTWRIIPMPQSEVEPFYGIGEGFIDLSRGCLYFIITMHAKYQYGLLRTTAVKSGLLFGRDYEVITVHPERNTIFIVGPDRRVLISYEMDSREVHFICKLGPAMAEEGASQEGIRSAESVLTDDLLVEAVAPRNAHPDHRRLLPRYHLDSALAGFFHSKIFFNVTGEGRPFCDDVNFLDGCNGLLLCRQLRRSGPRAHRFDYLVANPATEQFVICPRSGRSHDNMQNVSPSHFHVFELVENGNWEIYSSKIGVWIHKDHGWGHRIKIYDYSNSVFFNNVLHFIATENVVAAVDAEGDTWRTIPIPQTEEPFYATGGFIDLSQDCLYYVNANDRAPHKVSVWALEDYSSKNWTLKHTVSHVYLFGTVLSGYHYKVLLSGYHYKVLLIHPERNTIYFVLPRDGKVMSYVMDSREVHFICKLECLSLPMAERASRRKEWIPPAEKLTDDLLVEILSRVPYKSLIRSKLVSPRWRRVISDPNHRNRLPRYHLDTTLAGFFNSESFINVRGEGRPLFDPSFPFLPKCDNLNILDSCNDLLLCRCERSTHPWRFEFDYLVVNPATEKWVALPDSGWSDRSQTAYLGFDPVVSSSHFHVFKFVEDRDEDDDWNVHHVDYGLYVEGAQIYSSKTGMWTRRDNDWGYTNHHFKSVFFNSMLHLITKEYVVAAVDVEGNTWRTIPMPQSLSELKPFYGHNSEGFINLARGCLYFVHTNRYERHNLSVWVLEDYNSGEWILKHTVSHLHLFGTEIILFGLHYKVVSIDPERNAIFSVLPQDRKVISYEMDSREVHFICELGSMAEGASRREGIPPMEKLSDDLLVDILSRVPYKSLCRSKCVSPRWRRVISHRDHRRLLPRYHLDADIAGFFHSESFFNLTAEGPPLVDPSLPFLPSYNDVEVVDTCNGLLLCRSGGSQIAGDTITW</sequence>
<name>A0A0D9WDC6_9ORYZ</name>
<dbReference type="Gene3D" id="1.20.1280.50">
    <property type="match status" value="3"/>
</dbReference>
<accession>A0A0D9WDC6</accession>
<keyword evidence="4" id="KW-1185">Reference proteome</keyword>
<dbReference type="Gramene" id="LPERR05G04440.2">
    <property type="protein sequence ID" value="LPERR05G04440.2"/>
    <property type="gene ID" value="LPERR05G04440"/>
</dbReference>